<proteinExistence type="predicted"/>
<accession>A0A292PUM8</accession>
<dbReference type="AlphaFoldDB" id="A0A292PUM8"/>
<dbReference type="Proteomes" id="UP001412239">
    <property type="component" value="Unassembled WGS sequence"/>
</dbReference>
<name>A0A292PUM8_9PEZI</name>
<organism evidence="1 2">
    <name type="scientific">Tuber aestivum</name>
    <name type="common">summer truffle</name>
    <dbReference type="NCBI Taxonomy" id="59557"/>
    <lineage>
        <taxon>Eukaryota</taxon>
        <taxon>Fungi</taxon>
        <taxon>Dikarya</taxon>
        <taxon>Ascomycota</taxon>
        <taxon>Pezizomycotina</taxon>
        <taxon>Pezizomycetes</taxon>
        <taxon>Pezizales</taxon>
        <taxon>Tuberaceae</taxon>
        <taxon>Tuber</taxon>
    </lineage>
</organism>
<reference evidence="1" key="1">
    <citation type="submission" date="2015-10" db="EMBL/GenBank/DDBJ databases">
        <authorList>
            <person name="Regsiter A."/>
            <person name="william w."/>
        </authorList>
    </citation>
    <scope>NUCLEOTIDE SEQUENCE</scope>
    <source>
        <strain evidence="1">Montdore</strain>
    </source>
</reference>
<evidence type="ECO:0000313" key="2">
    <source>
        <dbReference type="Proteomes" id="UP001412239"/>
    </source>
</evidence>
<sequence>MTVTTTAPDKSTGTYQVVRETIDILFDYADTEVRSVHKSLAEANDAARKDLLTEYSVGELDECEEAIGIDGSVRINASTAEVDLTISVRHIPPHPHPHNYHHHHLSTTTTTEGENYVYTITRTDSSSTRHSTAFLGVYSSEDRANEAAERELRCAAGIRNWRDRRRFRGGFREGYGLNGCFEGAATLGKGEEGVSREEVTVVVERRVLYG</sequence>
<gene>
    <name evidence="1" type="ORF">GSTUAT00005107001</name>
</gene>
<keyword evidence="2" id="KW-1185">Reference proteome</keyword>
<dbReference type="EMBL" id="LN891038">
    <property type="protein sequence ID" value="CUS10834.1"/>
    <property type="molecule type" value="Genomic_DNA"/>
</dbReference>
<evidence type="ECO:0000313" key="1">
    <source>
        <dbReference type="EMBL" id="CUS10834.1"/>
    </source>
</evidence>
<protein>
    <submittedName>
        <fullName evidence="1">Uncharacterized protein</fullName>
    </submittedName>
</protein>